<feature type="domain" description="EamA" evidence="2">
    <location>
        <begin position="12"/>
        <end position="138"/>
    </location>
</feature>
<dbReference type="PANTHER" id="PTHR22911">
    <property type="entry name" value="ACYL-MALONYL CONDENSING ENZYME-RELATED"/>
    <property type="match status" value="1"/>
</dbReference>
<dbReference type="PANTHER" id="PTHR22911:SF79">
    <property type="entry name" value="MOBA-LIKE NTP TRANSFERASE DOMAIN-CONTAINING PROTEIN"/>
    <property type="match status" value="1"/>
</dbReference>
<keyword evidence="4" id="KW-1185">Reference proteome</keyword>
<organism evidence="3 4">
    <name type="scientific">Thermomonas carbonis</name>
    <dbReference type="NCBI Taxonomy" id="1463158"/>
    <lineage>
        <taxon>Bacteria</taxon>
        <taxon>Pseudomonadati</taxon>
        <taxon>Pseudomonadota</taxon>
        <taxon>Gammaproteobacteria</taxon>
        <taxon>Lysobacterales</taxon>
        <taxon>Lysobacteraceae</taxon>
        <taxon>Thermomonas</taxon>
    </lineage>
</organism>
<feature type="transmembrane region" description="Helical" evidence="1">
    <location>
        <begin position="38"/>
        <end position="56"/>
    </location>
</feature>
<keyword evidence="1" id="KW-0812">Transmembrane</keyword>
<feature type="transmembrane region" description="Helical" evidence="1">
    <location>
        <begin position="177"/>
        <end position="197"/>
    </location>
</feature>
<dbReference type="EMBL" id="CP060719">
    <property type="protein sequence ID" value="QNN68999.1"/>
    <property type="molecule type" value="Genomic_DNA"/>
</dbReference>
<feature type="transmembrane region" description="Helical" evidence="1">
    <location>
        <begin position="276"/>
        <end position="295"/>
    </location>
</feature>
<keyword evidence="1" id="KW-1133">Transmembrane helix</keyword>
<feature type="transmembrane region" description="Helical" evidence="1">
    <location>
        <begin position="251"/>
        <end position="270"/>
    </location>
</feature>
<accession>A0A7G9SMC4</accession>
<evidence type="ECO:0000313" key="3">
    <source>
        <dbReference type="EMBL" id="QNN68999.1"/>
    </source>
</evidence>
<dbReference type="SUPFAM" id="SSF103481">
    <property type="entry name" value="Multidrug resistance efflux transporter EmrE"/>
    <property type="match status" value="2"/>
</dbReference>
<dbReference type="GO" id="GO:0016020">
    <property type="term" value="C:membrane"/>
    <property type="evidence" value="ECO:0007669"/>
    <property type="project" value="InterPro"/>
</dbReference>
<dbReference type="InterPro" id="IPR037185">
    <property type="entry name" value="EmrE-like"/>
</dbReference>
<name>A0A7G9SMC4_9GAMM</name>
<dbReference type="InterPro" id="IPR000620">
    <property type="entry name" value="EamA_dom"/>
</dbReference>
<dbReference type="RefSeq" id="WP_187551522.1">
    <property type="nucleotide sequence ID" value="NZ_BMZL01000002.1"/>
</dbReference>
<dbReference type="Proteomes" id="UP000515804">
    <property type="component" value="Chromosome"/>
</dbReference>
<feature type="transmembrane region" description="Helical" evidence="1">
    <location>
        <begin position="12"/>
        <end position="32"/>
    </location>
</feature>
<feature type="transmembrane region" description="Helical" evidence="1">
    <location>
        <begin position="94"/>
        <end position="112"/>
    </location>
</feature>
<protein>
    <submittedName>
        <fullName evidence="3">DMT family transporter</fullName>
    </submittedName>
</protein>
<dbReference type="Pfam" id="PF00892">
    <property type="entry name" value="EamA"/>
    <property type="match status" value="2"/>
</dbReference>
<evidence type="ECO:0000313" key="4">
    <source>
        <dbReference type="Proteomes" id="UP000515804"/>
    </source>
</evidence>
<dbReference type="KEGG" id="tcn:H9L16_09725"/>
<proteinExistence type="predicted"/>
<feature type="transmembrane region" description="Helical" evidence="1">
    <location>
        <begin position="217"/>
        <end position="239"/>
    </location>
</feature>
<feature type="transmembrane region" description="Helical" evidence="1">
    <location>
        <begin position="124"/>
        <end position="141"/>
    </location>
</feature>
<keyword evidence="1" id="KW-0472">Membrane</keyword>
<feature type="domain" description="EamA" evidence="2">
    <location>
        <begin position="147"/>
        <end position="288"/>
    </location>
</feature>
<gene>
    <name evidence="3" type="ORF">H9L16_09725</name>
</gene>
<evidence type="ECO:0000259" key="2">
    <source>
        <dbReference type="Pfam" id="PF00892"/>
    </source>
</evidence>
<evidence type="ECO:0000256" key="1">
    <source>
        <dbReference type="SAM" id="Phobius"/>
    </source>
</evidence>
<feature type="transmembrane region" description="Helical" evidence="1">
    <location>
        <begin position="68"/>
        <end position="88"/>
    </location>
</feature>
<feature type="transmembrane region" description="Helical" evidence="1">
    <location>
        <begin position="147"/>
        <end position="165"/>
    </location>
</feature>
<reference evidence="3 4" key="1">
    <citation type="submission" date="2020-08" db="EMBL/GenBank/DDBJ databases">
        <title>Genome sequence of Thermomonas carbonis KCTC 42013T.</title>
        <authorList>
            <person name="Hyun D.-W."/>
            <person name="Bae J.-W."/>
        </authorList>
    </citation>
    <scope>NUCLEOTIDE SEQUENCE [LARGE SCALE GENOMIC DNA]</scope>
    <source>
        <strain evidence="3 4">KCTC 42013</strain>
    </source>
</reference>
<dbReference type="AlphaFoldDB" id="A0A7G9SMC4"/>
<sequence>MSNRDTTRALWQIHLCVLLWGFTAILGKLITLPALPLVWWRMLIVVVALALLPRVWRGVRTMSPRHRWAYAGIGALVALHWLTFYGAIKLSNASVAATCIAFATPMTALVEPLLTRQRFQPRDLLLGLASLPGIWLVVGGVPAGMHAGIVAGVVSALFVALFGTLNKRMVDGGDSLTVTALELGAGTITLTLLAPVMPLLVPAFAGPLLLVPSGMDAFWLVVLALACTLFPFALCLVALRHLSAFTAQLSVNLEPIYAIVLAAILFGEQQELSGKFYAGVAIILGVVFAQGLMAGRRKPAAHPEQAAVSESHRIAD</sequence>